<protein>
    <submittedName>
        <fullName evidence="3">Uncharacterized protein</fullName>
    </submittedName>
</protein>
<sequence length="157" mass="17350">MHACAQPTADRHCTQTKDEARKKKKSDPLSTVSVAVVVVLDAVVGIVAGIIVVLDAQRRSEKFFSTPFFSTPFCLFFSDGRAVAAVATAKASHRKKKENRPCAAQKDGPRPPRRRHRRCDEGEGKKNGEKTSPHQRKQKETGRKNTTPPNGPTPHRL</sequence>
<feature type="compositionally biased region" description="Basic and acidic residues" evidence="1">
    <location>
        <begin position="118"/>
        <end position="143"/>
    </location>
</feature>
<evidence type="ECO:0000256" key="1">
    <source>
        <dbReference type="SAM" id="MobiDB-lite"/>
    </source>
</evidence>
<accession>A0A811BQ72</accession>
<keyword evidence="2" id="KW-0812">Transmembrane</keyword>
<evidence type="ECO:0000313" key="4">
    <source>
        <dbReference type="Proteomes" id="UP001253637"/>
    </source>
</evidence>
<keyword evidence="2" id="KW-0472">Membrane</keyword>
<reference evidence="3" key="1">
    <citation type="submission" date="2021-04" db="EMBL/GenBank/DDBJ databases">
        <title>Draft Genome Sequence of Pandoravirus japonicus, Isolated from the Sabaishi River of Niigata, Japan.</title>
        <authorList>
            <person name="Hosokawa N."/>
            <person name="Takahashi H."/>
            <person name="Aoki K."/>
            <person name="Takemura M."/>
        </authorList>
    </citation>
    <scope>NUCLEOTIDE SEQUENCE</scope>
</reference>
<name>A0A811BQ72_9VIRU</name>
<keyword evidence="2" id="KW-1133">Transmembrane helix</keyword>
<dbReference type="EMBL" id="LC625835">
    <property type="protein sequence ID" value="BCU03156.1"/>
    <property type="molecule type" value="Genomic_DNA"/>
</dbReference>
<dbReference type="Proteomes" id="UP001253637">
    <property type="component" value="Segment"/>
</dbReference>
<feature type="region of interest" description="Disordered" evidence="1">
    <location>
        <begin position="1"/>
        <end position="26"/>
    </location>
</feature>
<proteinExistence type="predicted"/>
<evidence type="ECO:0000313" key="3">
    <source>
        <dbReference type="EMBL" id="BCU03156.1"/>
    </source>
</evidence>
<feature type="compositionally biased region" description="Basic and acidic residues" evidence="1">
    <location>
        <begin position="9"/>
        <end position="21"/>
    </location>
</feature>
<feature type="transmembrane region" description="Helical" evidence="2">
    <location>
        <begin position="32"/>
        <end position="54"/>
    </location>
</feature>
<evidence type="ECO:0000256" key="2">
    <source>
        <dbReference type="SAM" id="Phobius"/>
    </source>
</evidence>
<organism evidence="3 4">
    <name type="scientific">Pandoravirus japonicus</name>
    <dbReference type="NCBI Taxonomy" id="2823154"/>
    <lineage>
        <taxon>Viruses</taxon>
        <taxon>Pandoravirus</taxon>
    </lineage>
</organism>
<feature type="region of interest" description="Disordered" evidence="1">
    <location>
        <begin position="90"/>
        <end position="157"/>
    </location>
</feature>